<dbReference type="Pfam" id="PF03109">
    <property type="entry name" value="ABC1"/>
    <property type="match status" value="1"/>
</dbReference>
<dbReference type="SUPFAM" id="SSF56112">
    <property type="entry name" value="Protein kinase-like (PK-like)"/>
    <property type="match status" value="1"/>
</dbReference>
<dbReference type="KEGG" id="sbae:DSM104329_02993"/>
<sequence length="390" mass="39671">MATRSPIPGTVASLLATGRALLGQAPTAQIALARLDGVLGEDVLGPTLAGEAAAAAEATCVPIDPGAIERELRAAWRRPAARVLDDLDPEPLAVRPASQVHRATFAGEAVAVKVRRPGVERAMRADLALLGSLAGPLHAAFPRLDAEAALSSAREQALDELDFEHEASQQRRVARALRAVPGVVVPRAVLELAAPEVLVTAFAEGATLADGGRPADPAAAARALVAAFRAACLDAGLAPVDPRPSHVVVTPAGELALLGLGVARPVDRARAARALDGWDALARGDADAFAAVAAGQELLDEADARAALALLRGIGGPLLTTGPQRLDGTALGSLLRRARGAAPELAALAQAGRPTPDDLALGRMAAQLVAVLARLEATADWSAIGPRDGA</sequence>
<name>A0A9E7C0M4_9ACTN</name>
<keyword evidence="4" id="KW-1185">Reference proteome</keyword>
<evidence type="ECO:0000259" key="2">
    <source>
        <dbReference type="Pfam" id="PF03109"/>
    </source>
</evidence>
<reference evidence="3" key="1">
    <citation type="journal article" date="2022" name="Int. J. Syst. Evol. Microbiol.">
        <title>Pseudomonas aegrilactucae sp. nov. and Pseudomonas morbosilactucae sp. nov., pathogens causing bacterial rot of lettuce in Japan.</title>
        <authorList>
            <person name="Sawada H."/>
            <person name="Fujikawa T."/>
            <person name="Satou M."/>
        </authorList>
    </citation>
    <scope>NUCLEOTIDE SEQUENCE</scope>
    <source>
        <strain evidence="3">0166_1</strain>
    </source>
</reference>
<protein>
    <submittedName>
        <fullName evidence="3">Protein kinase UbiB</fullName>
        <ecNumber evidence="3">2.7.-.-</ecNumber>
    </submittedName>
</protein>
<accession>A0A9E7C0M4</accession>
<evidence type="ECO:0000313" key="3">
    <source>
        <dbReference type="EMBL" id="UGS36585.1"/>
    </source>
</evidence>
<dbReference type="InterPro" id="IPR004147">
    <property type="entry name" value="ABC1_dom"/>
</dbReference>
<feature type="domain" description="ABC1 atypical kinase-like" evidence="2">
    <location>
        <begin position="60"/>
        <end position="290"/>
    </location>
</feature>
<dbReference type="GO" id="GO:0016301">
    <property type="term" value="F:kinase activity"/>
    <property type="evidence" value="ECO:0007669"/>
    <property type="project" value="UniProtKB-KW"/>
</dbReference>
<dbReference type="EMBL" id="CP087164">
    <property type="protein sequence ID" value="UGS36585.1"/>
    <property type="molecule type" value="Genomic_DNA"/>
</dbReference>
<dbReference type="InterPro" id="IPR050154">
    <property type="entry name" value="UbiB_kinase"/>
</dbReference>
<organism evidence="3 4">
    <name type="scientific">Capillimicrobium parvum</name>
    <dbReference type="NCBI Taxonomy" id="2884022"/>
    <lineage>
        <taxon>Bacteria</taxon>
        <taxon>Bacillati</taxon>
        <taxon>Actinomycetota</taxon>
        <taxon>Thermoleophilia</taxon>
        <taxon>Solirubrobacterales</taxon>
        <taxon>Capillimicrobiaceae</taxon>
        <taxon>Capillimicrobium</taxon>
    </lineage>
</organism>
<dbReference type="AlphaFoldDB" id="A0A9E7C0M4"/>
<comment type="similarity">
    <text evidence="1">Belongs to the protein kinase superfamily. ADCK protein kinase family.</text>
</comment>
<dbReference type="InterPro" id="IPR011009">
    <property type="entry name" value="Kinase-like_dom_sf"/>
</dbReference>
<keyword evidence="3" id="KW-0418">Kinase</keyword>
<evidence type="ECO:0000313" key="4">
    <source>
        <dbReference type="Proteomes" id="UP001162834"/>
    </source>
</evidence>
<dbReference type="PANTHER" id="PTHR10566">
    <property type="entry name" value="CHAPERONE-ACTIVITY OF BC1 COMPLEX CABC1 -RELATED"/>
    <property type="match status" value="1"/>
</dbReference>
<dbReference type="PANTHER" id="PTHR10566:SF113">
    <property type="entry name" value="PROTEIN ACTIVITY OF BC1 COMPLEX KINASE 7, CHLOROPLASTIC"/>
    <property type="match status" value="1"/>
</dbReference>
<evidence type="ECO:0000256" key="1">
    <source>
        <dbReference type="ARBA" id="ARBA00009670"/>
    </source>
</evidence>
<gene>
    <name evidence="3" type="primary">ubiB_3</name>
    <name evidence="3" type="ORF">DSM104329_02993</name>
</gene>
<proteinExistence type="inferred from homology"/>
<dbReference type="Proteomes" id="UP001162834">
    <property type="component" value="Chromosome"/>
</dbReference>
<dbReference type="EC" id="2.7.-.-" evidence="3"/>
<dbReference type="RefSeq" id="WP_259310654.1">
    <property type="nucleotide sequence ID" value="NZ_CP087164.1"/>
</dbReference>
<keyword evidence="3" id="KW-0808">Transferase</keyword>